<accession>A0A4R7P2V9</accession>
<keyword evidence="3" id="KW-1185">Reference proteome</keyword>
<dbReference type="PANTHER" id="PTHR39165:SF1">
    <property type="entry name" value="DUF456 DOMAIN-CONTAINING PROTEIN"/>
    <property type="match status" value="1"/>
</dbReference>
<name>A0A4R7P2V9_9GAMM</name>
<evidence type="ECO:0000313" key="3">
    <source>
        <dbReference type="Proteomes" id="UP000295341"/>
    </source>
</evidence>
<protein>
    <recommendedName>
        <fullName evidence="4">DUF456 family protein</fullName>
    </recommendedName>
</protein>
<proteinExistence type="predicted"/>
<keyword evidence="1" id="KW-0472">Membrane</keyword>
<evidence type="ECO:0008006" key="4">
    <source>
        <dbReference type="Google" id="ProtNLM"/>
    </source>
</evidence>
<feature type="transmembrane region" description="Helical" evidence="1">
    <location>
        <begin position="50"/>
        <end position="75"/>
    </location>
</feature>
<gene>
    <name evidence="2" type="ORF">DFR24_2433</name>
</gene>
<organism evidence="2 3">
    <name type="scientific">Panacagrimonas perspica</name>
    <dbReference type="NCBI Taxonomy" id="381431"/>
    <lineage>
        <taxon>Bacteria</taxon>
        <taxon>Pseudomonadati</taxon>
        <taxon>Pseudomonadota</taxon>
        <taxon>Gammaproteobacteria</taxon>
        <taxon>Nevskiales</taxon>
        <taxon>Nevskiaceae</taxon>
        <taxon>Panacagrimonas</taxon>
    </lineage>
</organism>
<keyword evidence="1" id="KW-1133">Transmembrane helix</keyword>
<dbReference type="PANTHER" id="PTHR39165">
    <property type="entry name" value="IG HYPOTHETICAL 17883"/>
    <property type="match status" value="1"/>
</dbReference>
<keyword evidence="1" id="KW-0812">Transmembrane</keyword>
<evidence type="ECO:0000256" key="1">
    <source>
        <dbReference type="SAM" id="Phobius"/>
    </source>
</evidence>
<dbReference type="EMBL" id="SOBT01000009">
    <property type="protein sequence ID" value="TDU28074.1"/>
    <property type="molecule type" value="Genomic_DNA"/>
</dbReference>
<feature type="transmembrane region" description="Helical" evidence="1">
    <location>
        <begin position="135"/>
        <end position="162"/>
    </location>
</feature>
<sequence length="167" mass="17049">MENIDLLFTLLGFVLVAVGLAGAVLPALPGLPFVFGGLWALAYATQYTRVGMFTLSVLVVLLVIGLALDFIAGSLGAKKFGASPEAIAGSLVGAFVGMFFGLPGLVFGPFVGAVLGELKARRTVGQAAVSGVGAWIGLMLGIVAKLVIALVMIGVFAFDYFVNLAPA</sequence>
<dbReference type="InterPro" id="IPR007403">
    <property type="entry name" value="DUF456"/>
</dbReference>
<dbReference type="RefSeq" id="WP_162851180.1">
    <property type="nucleotide sequence ID" value="NZ_MWIN01000010.1"/>
</dbReference>
<comment type="caution">
    <text evidence="2">The sequence shown here is derived from an EMBL/GenBank/DDBJ whole genome shotgun (WGS) entry which is preliminary data.</text>
</comment>
<evidence type="ECO:0000313" key="2">
    <source>
        <dbReference type="EMBL" id="TDU28074.1"/>
    </source>
</evidence>
<dbReference type="Proteomes" id="UP000295341">
    <property type="component" value="Unassembled WGS sequence"/>
</dbReference>
<reference evidence="2 3" key="1">
    <citation type="submission" date="2019-03" db="EMBL/GenBank/DDBJ databases">
        <title>Genomic Encyclopedia of Type Strains, Phase IV (KMG-IV): sequencing the most valuable type-strain genomes for metagenomic binning, comparative biology and taxonomic classification.</title>
        <authorList>
            <person name="Goeker M."/>
        </authorList>
    </citation>
    <scope>NUCLEOTIDE SEQUENCE [LARGE SCALE GENOMIC DNA]</scope>
    <source>
        <strain evidence="2 3">DSM 26377</strain>
    </source>
</reference>
<dbReference type="AlphaFoldDB" id="A0A4R7P2V9"/>
<dbReference type="Pfam" id="PF04306">
    <property type="entry name" value="DUF456"/>
    <property type="match status" value="1"/>
</dbReference>
<feature type="transmembrane region" description="Helical" evidence="1">
    <location>
        <begin position="87"/>
        <end position="115"/>
    </location>
</feature>